<dbReference type="InterPro" id="IPR043502">
    <property type="entry name" value="DNA/RNA_pol_sf"/>
</dbReference>
<feature type="region of interest" description="Disordered" evidence="3">
    <location>
        <begin position="215"/>
        <end position="241"/>
    </location>
</feature>
<feature type="coiled-coil region" evidence="2">
    <location>
        <begin position="1"/>
        <end position="28"/>
    </location>
</feature>
<dbReference type="AlphaFoldDB" id="A0A8B9ATU4"/>
<dbReference type="GO" id="GO:0003676">
    <property type="term" value="F:nucleic acid binding"/>
    <property type="evidence" value="ECO:0007669"/>
    <property type="project" value="InterPro"/>
</dbReference>
<dbReference type="GeneID" id="120113136"/>
<dbReference type="Gene3D" id="2.40.70.10">
    <property type="entry name" value="Acid Proteases"/>
    <property type="match status" value="1"/>
</dbReference>
<dbReference type="Gene3D" id="3.10.10.10">
    <property type="entry name" value="HIV Type 1 Reverse Transcriptase, subunit A, domain 1"/>
    <property type="match status" value="1"/>
</dbReference>
<dbReference type="PANTHER" id="PTHR15503:SF42">
    <property type="entry name" value="ZINC FINGER, CCHC-TYPE, RETROTRANSPOSON GAG DOMAIN, ASPARTIC PEPTIDASE DOMAIN PROTEIN-RELATED"/>
    <property type="match status" value="1"/>
</dbReference>
<dbReference type="Proteomes" id="UP000228380">
    <property type="component" value="Chromosome 14"/>
</dbReference>
<dbReference type="InterPro" id="IPR036875">
    <property type="entry name" value="Znf_CCHC_sf"/>
</dbReference>
<dbReference type="Pfam" id="PF08284">
    <property type="entry name" value="RVP_2"/>
    <property type="match status" value="1"/>
</dbReference>
<dbReference type="InterPro" id="IPR021109">
    <property type="entry name" value="Peptidase_aspartic_dom_sf"/>
</dbReference>
<dbReference type="KEGG" id="pda:120113136"/>
<dbReference type="SUPFAM" id="SSF57756">
    <property type="entry name" value="Retrovirus zinc finger-like domains"/>
    <property type="match status" value="1"/>
</dbReference>
<dbReference type="SUPFAM" id="SSF56672">
    <property type="entry name" value="DNA/RNA polymerases"/>
    <property type="match status" value="1"/>
</dbReference>
<keyword evidence="1" id="KW-0863">Zinc-finger</keyword>
<dbReference type="SMART" id="SM00343">
    <property type="entry name" value="ZnF_C2HC"/>
    <property type="match status" value="1"/>
</dbReference>
<dbReference type="InterPro" id="IPR032567">
    <property type="entry name" value="RTL1-rel"/>
</dbReference>
<evidence type="ECO:0000256" key="3">
    <source>
        <dbReference type="SAM" id="MobiDB-lite"/>
    </source>
</evidence>
<dbReference type="InterPro" id="IPR001878">
    <property type="entry name" value="Znf_CCHC"/>
</dbReference>
<feature type="compositionally biased region" description="Basic and acidic residues" evidence="3">
    <location>
        <begin position="215"/>
        <end position="228"/>
    </location>
</feature>
<name>A0A8B9ATU4_PHODC</name>
<evidence type="ECO:0000256" key="2">
    <source>
        <dbReference type="SAM" id="Coils"/>
    </source>
</evidence>
<dbReference type="PROSITE" id="PS50158">
    <property type="entry name" value="ZF_CCHC"/>
    <property type="match status" value="1"/>
</dbReference>
<dbReference type="PANTHER" id="PTHR15503">
    <property type="entry name" value="LDOC1 RELATED"/>
    <property type="match status" value="1"/>
</dbReference>
<keyword evidence="5" id="KW-1185">Reference proteome</keyword>
<proteinExistence type="predicted"/>
<evidence type="ECO:0000259" key="4">
    <source>
        <dbReference type="PROSITE" id="PS50158"/>
    </source>
</evidence>
<accession>A0A8B9ATU4</accession>
<dbReference type="SUPFAM" id="SSF50630">
    <property type="entry name" value="Acid proteases"/>
    <property type="match status" value="1"/>
</dbReference>
<keyword evidence="2" id="KW-0175">Coiled coil</keyword>
<organism evidence="5 6">
    <name type="scientific">Phoenix dactylifera</name>
    <name type="common">Date palm</name>
    <dbReference type="NCBI Taxonomy" id="42345"/>
    <lineage>
        <taxon>Eukaryota</taxon>
        <taxon>Viridiplantae</taxon>
        <taxon>Streptophyta</taxon>
        <taxon>Embryophyta</taxon>
        <taxon>Tracheophyta</taxon>
        <taxon>Spermatophyta</taxon>
        <taxon>Magnoliopsida</taxon>
        <taxon>Liliopsida</taxon>
        <taxon>Arecaceae</taxon>
        <taxon>Coryphoideae</taxon>
        <taxon>Phoeniceae</taxon>
        <taxon>Phoenix</taxon>
    </lineage>
</organism>
<protein>
    <submittedName>
        <fullName evidence="6">Uncharacterized protein LOC120113136</fullName>
    </submittedName>
</protein>
<feature type="domain" description="CCHC-type" evidence="4">
    <location>
        <begin position="270"/>
        <end position="285"/>
    </location>
</feature>
<dbReference type="InterPro" id="IPR005162">
    <property type="entry name" value="Retrotrans_gag_dom"/>
</dbReference>
<dbReference type="Pfam" id="PF03732">
    <property type="entry name" value="Retrotrans_gag"/>
    <property type="match status" value="1"/>
</dbReference>
<sequence>MTQLLQMQQEMQQQMQQQIQQQMQMQQQVQTTARPAQSIESYYERFRRLNPPMFDGGADPLVAETWIREVEKMFKALQYPEEVKVRLAISMLKGNVEFWWTAIEAALEGEDELPTWEEFKKMFYDQYFSESVRISKENEFLSLRQTDDMTVLEYANKFTKLGRFCPQMIEIKRSKAKRFEQGLRDKIRSRLSVLIFTSYGEALERALKVEADLKKSGKERGEQKRAETSRNLMNRPRNFEGPPNKKKKFKACYYCDKMHSGPCLKRMGACFICGQPGHIARDCPNKKKVESGPSRPTDQMQRGAARVYALTRQDASASDRVVAGMIPINSVDSLILFDSGATHSFISSKFSASLHLMPDKLDEPLLVATPLKKTVVVDSVHKNCIIQIEDRKLLVNLVLLDMYDFDVIFGMNWLSKYHAHIDCFGKRVVFQIPGEQEIFYQGDAPTMNPSLHIISAMSARKALRKGCQAYLACVVDTTKETRLEDIPVVREYLEVFPDDLPGLPPDREIDFRIDLLPGVGPISKAPYRMAPAELRELKVQLQELLEKKFIRPSVSP</sequence>
<evidence type="ECO:0000256" key="1">
    <source>
        <dbReference type="PROSITE-ProRule" id="PRU00047"/>
    </source>
</evidence>
<evidence type="ECO:0000313" key="6">
    <source>
        <dbReference type="RefSeq" id="XP_038989885.1"/>
    </source>
</evidence>
<dbReference type="GO" id="GO:0008270">
    <property type="term" value="F:zinc ion binding"/>
    <property type="evidence" value="ECO:0007669"/>
    <property type="project" value="UniProtKB-KW"/>
</dbReference>
<dbReference type="Gene3D" id="4.10.60.10">
    <property type="entry name" value="Zinc finger, CCHC-type"/>
    <property type="match status" value="1"/>
</dbReference>
<reference evidence="6" key="2">
    <citation type="submission" date="2025-08" db="UniProtKB">
        <authorList>
            <consortium name="RefSeq"/>
        </authorList>
    </citation>
    <scope>IDENTIFICATION</scope>
    <source>
        <tissue evidence="6">Young leaves</tissue>
    </source>
</reference>
<evidence type="ECO:0000313" key="5">
    <source>
        <dbReference type="Proteomes" id="UP000228380"/>
    </source>
</evidence>
<reference evidence="5" key="1">
    <citation type="journal article" date="2019" name="Nat. Commun.">
        <title>Genome-wide association mapping of date palm fruit traits.</title>
        <authorList>
            <person name="Hazzouri K.M."/>
            <person name="Gros-Balthazard M."/>
            <person name="Flowers J.M."/>
            <person name="Copetti D."/>
            <person name="Lemansour A."/>
            <person name="Lebrun M."/>
            <person name="Masmoudi K."/>
            <person name="Ferrand S."/>
            <person name="Dhar M.I."/>
            <person name="Fresquez Z.A."/>
            <person name="Rosas U."/>
            <person name="Zhang J."/>
            <person name="Talag J."/>
            <person name="Lee S."/>
            <person name="Kudrna D."/>
            <person name="Powell R.F."/>
            <person name="Leitch I.J."/>
            <person name="Krueger R.R."/>
            <person name="Wing R.A."/>
            <person name="Amiri K.M.A."/>
            <person name="Purugganan M.D."/>
        </authorList>
    </citation>
    <scope>NUCLEOTIDE SEQUENCE [LARGE SCALE GENOMIC DNA]</scope>
    <source>
        <strain evidence="5">cv. Khalas</strain>
    </source>
</reference>
<dbReference type="CDD" id="cd00303">
    <property type="entry name" value="retropepsin_like"/>
    <property type="match status" value="1"/>
</dbReference>
<keyword evidence="1" id="KW-0479">Metal-binding</keyword>
<dbReference type="Pfam" id="PF00098">
    <property type="entry name" value="zf-CCHC"/>
    <property type="match status" value="1"/>
</dbReference>
<dbReference type="OrthoDB" id="1937173at2759"/>
<keyword evidence="1" id="KW-0862">Zinc</keyword>
<gene>
    <name evidence="6" type="primary">LOC120113136</name>
</gene>
<dbReference type="RefSeq" id="XP_038989885.1">
    <property type="nucleotide sequence ID" value="XM_039133957.1"/>
</dbReference>